<feature type="region of interest" description="Disordered" evidence="7">
    <location>
        <begin position="1265"/>
        <end position="1294"/>
    </location>
</feature>
<evidence type="ECO:0000259" key="10">
    <source>
        <dbReference type="Pfam" id="PF24598"/>
    </source>
</evidence>
<feature type="domain" description="DOP1-like middle TPR" evidence="9">
    <location>
        <begin position="338"/>
        <end position="549"/>
    </location>
</feature>
<dbReference type="Pfam" id="PF24597">
    <property type="entry name" value="TPR_DOP1_M"/>
    <property type="match status" value="1"/>
</dbReference>
<dbReference type="Pfam" id="PF24601">
    <property type="entry name" value="TPR_DOP1"/>
    <property type="match status" value="1"/>
</dbReference>
<accession>A0A6P7SDV4</accession>
<keyword evidence="2" id="KW-0813">Transport</keyword>
<gene>
    <name evidence="13" type="primary">LOC115211956</name>
</gene>
<dbReference type="KEGG" id="osn:115211956"/>
<feature type="compositionally biased region" description="Polar residues" evidence="7">
    <location>
        <begin position="1542"/>
        <end position="1559"/>
    </location>
</feature>
<dbReference type="InterPro" id="IPR056458">
    <property type="entry name" value="TPR_DOP1_M"/>
</dbReference>
<keyword evidence="3" id="KW-0653">Protein transport</keyword>
<feature type="domain" description="DOP1-like C-terminal" evidence="10">
    <location>
        <begin position="1920"/>
        <end position="2254"/>
    </location>
</feature>
<sequence>MSMLTVEECELLGDSKYRSYISQVEKALKYFETTSEWADLISALGKLNKVLLSHMKYPVIPKRVIIGKRLAQCLHPALPSGVHLKALETYDIIFKSIGLERLSQDLFIYTAGLFPLMSYAAMNVKPVLLDLYECHFVPLGKHIKPGLNGLLLGLLPGMEEGSELSYRCDKLLVDFSQVTDESYFYSCMWQCIYTFPAARLQAITFLLTHYNKKQSMEDQLYMMGLNIDLMVQAACTAVQDSIVLVQRSLLDFLLIAFPMHNAQLTKADMLKILKASVTVILRRDMSLNRRLYAWLLGTDCNGVPLAGAIDARQRHSTMSNDSVENNTASSEGEKDQSYFHTFSKDLLVLALKARLYESSCTPDNPNDESSAKASILQPFRILISLLDKPEIGPVILENVLWAIFRSLYKECKVPSSNSKTASPQRDEKVITELLKTANLLFNSFEPFYIWDFIGRMFELACQKSSMQVQTAKVNHSDLESSSDMPDFIELCELCNFLLDVISLETYLETQTEFLPNLLRRMITSLIHCSDKLHSNQIMYSLKLCDKILTRAQPSMTVIETGDQEEVVNNVFSVDNYSNERQKSESSASSTSEDLTIESTDSGALNDFETLSSPQILKCDTESVTQNSQIEMTERTPINHVANLRATFYRMTNSPIKSADKIVSAPLTLMQACVQCFQDFFHTFVSHRIFNEDTSVNNLLDSITLPVDSIRCSDKDSVIGSSSSVYSQDETLRKQSMESRLPQKISVKSDSDFCEAFTWACRLLVEFASFPIYCTDYHKILEQSFQQEEDSALPPWLQDLILCSCFVDNFHIQVAAISTMLDLVSLTQSVECESRSKDDGGSERKPSSGNDGGTISVVILPALLPRHLKYLNNNTLFYQMVAQNLWNHLDASTSNNHQRSVELFQQLHQVTPNSWVCEDVIGSALVGDEPNKRIEAFRKFTVLWHLIRDKKTSRAPGMPLRTFDRSMFAVLDSLREDTSSAKTLASTWLMHTIQRGGIYRILEPTLLILLHPDTARISIQHVNIHQPQKVKLSDVDEDKSDTKIFAISSEGGNVIYHVSSKTKNISKKNVEELKSFALTVMNEKGSGVLTASTRAQIDMPFDRVNPENLKLRINPFGGSENSLDRLIFDGFELPPPAQNFDLRSIRRLTKETCLKEGIYFDEKDQLDNTDPIEDQTTGVKQELAGTVTDDPSNNVVTVEEPAGETSENIVTGILDDLVNKVTREPLLLSKQVDIPDDFSLPDGKSGSMSKDSSVLDDEDLLNAIDKRGLEIDSPTGSESDLSRPFGRSSNNISNNLDENEEEATGIHTLHMHILLYVQKYDCQQTLYALSTLKSMLVTCPRLMVTAMATTSISNNRLQQLPKLQMLLARHRKSVFGNNFFGELPSDVISNYRTNMYLEIVISLCLYFIRSYYPNLMMSKLSLEELHGNKEVHILSAEILTHLVSELIHIMKESGKSFVSYISDLLMKCKLQKAILHSVLASVYNSRQISDSVMHRVSFTETIISFNEDSLEQSANETFQIKLLNLLLVMIMLEGHIQLIKGSPNQTSGDSANNDNTSSSVDWDRTKVNFNPSLSRVRYNSGRPIVQQGMFLSAVLSALKQSHRAHMHRHWISMVTAALPHMGKAMALVVMNVVSQLCRNLESISSLYTTPKDERKQQMKSLPPDHVLTMLEGLTRICHYCLLDNSSPVLINQHSLPNLGIQSAVDSYTAGQILTNLIHVFNPVSGSREANSQSDAALLVPLLEARTHLLSILPRIIGCMATLWKAINESEENLALQHNWIIGAPKVVRSYILEFLSPVAVPHGCNLLGSVAVAWNDRRRKVPGYNKKVIPVPCEDQLLLVQLVDAIKVLPTDTLVQTVKQVLKQPPPCDLGQTKKSVSLEINMLQFFYAYIQQASVQQLLDSKQSLLSLLKEGQALNLSPPGLFLLLEILNEFVQRIPSMEDRKSQKDIQDIAQKLVEAVSTVAGLCLEQTTWLRRNLAVKPGPQTDILETEEGEATEESDVELANMAERKVIEPQLYSNTDVKYCVQALTILAELTAPLLDVVYGSDEKERIASFLTSIMYNVFPYLRNHSGHNIPSFRAASQLLSSISGYQYTRKAWRKEAFDLLMDPSFFQMDLKCLCHWSIVIDNLMTHDKTTFKDLMSRVAITQSGSLNLFSSKEQEFELRAQMLKRLSFTILSSESDQYQRNMPDIQERLAECLRTPQVPSVMSQVFLCFRVLILRMSPLQLTSLWPIIITEMVNVFLQIEQELSTDTDEFRVYIKTRSRAQLQRIAALESSWAHLGNGLNAHNNPIWLQLYLSVCKLLDMALILPADIIPQFQLYKWAFTGGPSIEDDHHEDPKQNPKIKSFVCHVTRISKLLNSRIQGEPSSLKVVQGQPLLNMSHIRSLMELQPFFNALYQESKGSKSTSPSSLIPSETLLTPRSFIPKSRSAPEFDYRTTVNSEILPSSNFCPLNNQQVIEEYVKKDFLEFFPPS</sequence>
<evidence type="ECO:0000313" key="12">
    <source>
        <dbReference type="Proteomes" id="UP000515154"/>
    </source>
</evidence>
<dbReference type="GO" id="GO:0005829">
    <property type="term" value="C:cytosol"/>
    <property type="evidence" value="ECO:0007669"/>
    <property type="project" value="GOC"/>
</dbReference>
<evidence type="ECO:0000259" key="8">
    <source>
        <dbReference type="Pfam" id="PF04118"/>
    </source>
</evidence>
<keyword evidence="5" id="KW-0472">Membrane</keyword>
<feature type="domain" description="DOP1 N-terminal" evidence="8">
    <location>
        <begin position="14"/>
        <end position="299"/>
    </location>
</feature>
<dbReference type="GO" id="GO:0000139">
    <property type="term" value="C:Golgi membrane"/>
    <property type="evidence" value="ECO:0007669"/>
    <property type="project" value="UniProtKB-SubCell"/>
</dbReference>
<dbReference type="RefSeq" id="XP_029636584.1">
    <property type="nucleotide sequence ID" value="XM_029780724.2"/>
</dbReference>
<comment type="similarity">
    <text evidence="6">Belongs to the DOP1 family.</text>
</comment>
<dbReference type="GO" id="GO:0006895">
    <property type="term" value="P:Golgi to endosome transport"/>
    <property type="evidence" value="ECO:0007669"/>
    <property type="project" value="InterPro"/>
</dbReference>
<dbReference type="GO" id="GO:0005802">
    <property type="term" value="C:trans-Golgi network"/>
    <property type="evidence" value="ECO:0007669"/>
    <property type="project" value="TreeGrafter"/>
</dbReference>
<evidence type="ECO:0000259" key="9">
    <source>
        <dbReference type="Pfam" id="PF24597"/>
    </source>
</evidence>
<feature type="region of interest" description="Disordered" evidence="7">
    <location>
        <begin position="1542"/>
        <end position="1561"/>
    </location>
</feature>
<evidence type="ECO:0000256" key="7">
    <source>
        <dbReference type="SAM" id="MobiDB-lite"/>
    </source>
</evidence>
<reference evidence="13" key="1">
    <citation type="submission" date="2025-08" db="UniProtKB">
        <authorList>
            <consortium name="RefSeq"/>
        </authorList>
    </citation>
    <scope>IDENTIFICATION</scope>
</reference>
<evidence type="ECO:0000256" key="5">
    <source>
        <dbReference type="ARBA" id="ARBA00023136"/>
    </source>
</evidence>
<evidence type="ECO:0000256" key="3">
    <source>
        <dbReference type="ARBA" id="ARBA00022927"/>
    </source>
</evidence>
<evidence type="ECO:0000256" key="6">
    <source>
        <dbReference type="ARBA" id="ARBA00046326"/>
    </source>
</evidence>
<dbReference type="GO" id="GO:0015031">
    <property type="term" value="P:protein transport"/>
    <property type="evidence" value="ECO:0007669"/>
    <property type="project" value="UniProtKB-KW"/>
</dbReference>
<dbReference type="InterPro" id="IPR056457">
    <property type="entry name" value="DOP1_C"/>
</dbReference>
<dbReference type="PANTHER" id="PTHR14042:SF24">
    <property type="entry name" value="PROTEIN DOPEY-1 HOMOLOG"/>
    <property type="match status" value="1"/>
</dbReference>
<protein>
    <submittedName>
        <fullName evidence="13">Protein dopey-1 isoform X1</fullName>
    </submittedName>
</protein>
<organism evidence="12 13">
    <name type="scientific">Octopus sinensis</name>
    <name type="common">East Asian common octopus</name>
    <dbReference type="NCBI Taxonomy" id="2607531"/>
    <lineage>
        <taxon>Eukaryota</taxon>
        <taxon>Metazoa</taxon>
        <taxon>Spiralia</taxon>
        <taxon>Lophotrochozoa</taxon>
        <taxon>Mollusca</taxon>
        <taxon>Cephalopoda</taxon>
        <taxon>Coleoidea</taxon>
        <taxon>Octopodiformes</taxon>
        <taxon>Octopoda</taxon>
        <taxon>Incirrata</taxon>
        <taxon>Octopodidae</taxon>
        <taxon>Octopus</taxon>
    </lineage>
</organism>
<dbReference type="Pfam" id="PF04118">
    <property type="entry name" value="Dopey_N"/>
    <property type="match status" value="1"/>
</dbReference>
<evidence type="ECO:0000256" key="4">
    <source>
        <dbReference type="ARBA" id="ARBA00023034"/>
    </source>
</evidence>
<comment type="subcellular location">
    <subcellularLocation>
        <location evidence="1">Golgi apparatus membrane</location>
        <topology evidence="1">Peripheral membrane protein</topology>
    </subcellularLocation>
</comment>
<dbReference type="Proteomes" id="UP000515154">
    <property type="component" value="Linkage group LG1"/>
</dbReference>
<evidence type="ECO:0000313" key="13">
    <source>
        <dbReference type="RefSeq" id="XP_029636584.1"/>
    </source>
</evidence>
<dbReference type="InterPro" id="IPR007249">
    <property type="entry name" value="DOP1_N"/>
</dbReference>
<name>A0A6P7SDV4_9MOLL</name>
<dbReference type="InterPro" id="IPR040314">
    <property type="entry name" value="DOP1"/>
</dbReference>
<keyword evidence="4" id="KW-0333">Golgi apparatus</keyword>
<keyword evidence="12" id="KW-1185">Reference proteome</keyword>
<dbReference type="PANTHER" id="PTHR14042">
    <property type="entry name" value="DOPEY-RELATED"/>
    <property type="match status" value="1"/>
</dbReference>
<dbReference type="Pfam" id="PF24598">
    <property type="entry name" value="DOP1_C"/>
    <property type="match status" value="1"/>
</dbReference>
<evidence type="ECO:0000256" key="1">
    <source>
        <dbReference type="ARBA" id="ARBA00004395"/>
    </source>
</evidence>
<evidence type="ECO:0000256" key="2">
    <source>
        <dbReference type="ARBA" id="ARBA00022448"/>
    </source>
</evidence>
<evidence type="ECO:0000259" key="11">
    <source>
        <dbReference type="Pfam" id="PF24601"/>
    </source>
</evidence>
<dbReference type="InterPro" id="IPR056459">
    <property type="entry name" value="TPR_DOP1"/>
</dbReference>
<feature type="domain" description="DOP1-like TPR" evidence="11">
    <location>
        <begin position="1306"/>
        <end position="1682"/>
    </location>
</feature>
<proteinExistence type="inferred from homology"/>
<dbReference type="GO" id="GO:0005768">
    <property type="term" value="C:endosome"/>
    <property type="evidence" value="ECO:0007669"/>
    <property type="project" value="TreeGrafter"/>
</dbReference>